<dbReference type="InterPro" id="IPR023116">
    <property type="entry name" value="Phosphonoacetate_hydro_insert"/>
</dbReference>
<dbReference type="SUPFAM" id="SSF53649">
    <property type="entry name" value="Alkaline phosphatase-like"/>
    <property type="match status" value="1"/>
</dbReference>
<accession>A0AAE3U5G0</accession>
<protein>
    <submittedName>
        <fullName evidence="1">Alkaline phosphatase family protein</fullName>
    </submittedName>
</protein>
<evidence type="ECO:0000313" key="2">
    <source>
        <dbReference type="Proteomes" id="UP001241110"/>
    </source>
</evidence>
<dbReference type="RefSeq" id="WP_313976800.1">
    <property type="nucleotide sequence ID" value="NZ_JASJOS010000003.1"/>
</dbReference>
<name>A0AAE3U5G0_9BACT</name>
<dbReference type="Gene3D" id="3.40.720.10">
    <property type="entry name" value="Alkaline Phosphatase, subunit A"/>
    <property type="match status" value="1"/>
</dbReference>
<dbReference type="AlphaFoldDB" id="A0AAE3U5G0"/>
<dbReference type="Proteomes" id="UP001241110">
    <property type="component" value="Unassembled WGS sequence"/>
</dbReference>
<reference evidence="1" key="1">
    <citation type="submission" date="2023-05" db="EMBL/GenBank/DDBJ databases">
        <authorList>
            <person name="Zhang X."/>
        </authorList>
    </citation>
    <scope>NUCLEOTIDE SEQUENCE</scope>
    <source>
        <strain evidence="1">YF14B1</strain>
    </source>
</reference>
<dbReference type="Gene3D" id="3.30.1360.110">
    <property type="entry name" value="Domain 2, Phosphonoacetate Hydrolase"/>
    <property type="match status" value="1"/>
</dbReference>
<organism evidence="1 2">
    <name type="scientific">Xanthocytophaga flava</name>
    <dbReference type="NCBI Taxonomy" id="3048013"/>
    <lineage>
        <taxon>Bacteria</taxon>
        <taxon>Pseudomonadati</taxon>
        <taxon>Bacteroidota</taxon>
        <taxon>Cytophagia</taxon>
        <taxon>Cytophagales</taxon>
        <taxon>Rhodocytophagaceae</taxon>
        <taxon>Xanthocytophaga</taxon>
    </lineage>
</organism>
<dbReference type="CDD" id="cd16018">
    <property type="entry name" value="Enpp"/>
    <property type="match status" value="1"/>
</dbReference>
<dbReference type="InterPro" id="IPR002591">
    <property type="entry name" value="Phosphodiest/P_Trfase"/>
</dbReference>
<sequence length="463" mass="52797">MKKTVVIDVVGLTTGLIGENTPFLKEWSLKASQATVQPVMPAVTCTAHATYYTGKWPDEHGIVANGWYYRDVCEVRNWHQSNKLVEAPKIWEVAKELDPTFTCANMGWWFNMYSSVDYSVTPRPQYLEDGRKFPDCYTQPADLRDYLQAKFGTFPLFTYWGPNTNIKSTQWLADASIEVDQKYNPTLTLIYLPHLDYNLQRIGPEDPRIATDLQEIDKVCKQLVEYYESKGAQVILLSEYGITQVDRPIMLNRVLRKEGLLAIREERGLELLDAGASDAFAVADHQIAHIYVKNEADIPRIKKLIEAVPGVDKVYAGKEREQLHLAHSRAGEIIAIADARSWFGYYYWFDDAKAPDFARLVAIHKKPGFDPVELHADPKIKFLLPKVAFKVLKKKLGFRMLMDIIPLDPTLVKGSHGRMPDSRKEYPLIMTKNKDLLGQSHIQPTEVFDVILAHLKSQKEVAV</sequence>
<proteinExistence type="predicted"/>
<dbReference type="InterPro" id="IPR017850">
    <property type="entry name" value="Alkaline_phosphatase_core_sf"/>
</dbReference>
<dbReference type="PANTHER" id="PTHR10151:SF120">
    <property type="entry name" value="BIS(5'-ADENOSYL)-TRIPHOSPHATASE"/>
    <property type="match status" value="1"/>
</dbReference>
<dbReference type="PANTHER" id="PTHR10151">
    <property type="entry name" value="ECTONUCLEOTIDE PYROPHOSPHATASE/PHOSPHODIESTERASE"/>
    <property type="match status" value="1"/>
</dbReference>
<dbReference type="EMBL" id="JASJOS010000003">
    <property type="protein sequence ID" value="MDJ1480226.1"/>
    <property type="molecule type" value="Genomic_DNA"/>
</dbReference>
<dbReference type="GO" id="GO:0016787">
    <property type="term" value="F:hydrolase activity"/>
    <property type="evidence" value="ECO:0007669"/>
    <property type="project" value="UniProtKB-ARBA"/>
</dbReference>
<comment type="caution">
    <text evidence="1">The sequence shown here is derived from an EMBL/GenBank/DDBJ whole genome shotgun (WGS) entry which is preliminary data.</text>
</comment>
<dbReference type="Pfam" id="PF01663">
    <property type="entry name" value="Phosphodiest"/>
    <property type="match status" value="1"/>
</dbReference>
<gene>
    <name evidence="1" type="ORF">QNI16_07000</name>
</gene>
<evidence type="ECO:0000313" key="1">
    <source>
        <dbReference type="EMBL" id="MDJ1480226.1"/>
    </source>
</evidence>